<organism evidence="1 2">
    <name type="scientific">Camellia sinensis</name>
    <name type="common">Tea plant</name>
    <name type="synonym">Thea sinensis</name>
    <dbReference type="NCBI Taxonomy" id="4442"/>
    <lineage>
        <taxon>Eukaryota</taxon>
        <taxon>Viridiplantae</taxon>
        <taxon>Streptophyta</taxon>
        <taxon>Embryophyta</taxon>
        <taxon>Tracheophyta</taxon>
        <taxon>Spermatophyta</taxon>
        <taxon>Magnoliopsida</taxon>
        <taxon>eudicotyledons</taxon>
        <taxon>Gunneridae</taxon>
        <taxon>Pentapetalae</taxon>
        <taxon>asterids</taxon>
        <taxon>Ericales</taxon>
        <taxon>Theaceae</taxon>
        <taxon>Camellia</taxon>
    </lineage>
</organism>
<name>A0A7J7FZ91_CAMSI</name>
<dbReference type="PANTHER" id="PTHR33240:SF15">
    <property type="entry name" value="GAG-PRO-LIKE PROTEIN"/>
    <property type="match status" value="1"/>
</dbReference>
<evidence type="ECO:0000313" key="2">
    <source>
        <dbReference type="Proteomes" id="UP000593564"/>
    </source>
</evidence>
<sequence>MGTGCVDRHWFNYQCLSFPHSLCHRPQTSGLRAHSPNIEFYVLDVPTTFNLLLGRPWLHHVKVVSSTLHQMLKYPHEKGVAIVFKNSSIHPLPEVTTLVLEITHGEEDVFLLGFTLAKARVVQTIWLLTRAFRKGEEIRGRARAKQAGKYYELIHRPIRGTLNGHFVQEE</sequence>
<reference evidence="2" key="1">
    <citation type="journal article" date="2020" name="Nat. Commun.">
        <title>Genome assembly of wild tea tree DASZ reveals pedigree and selection history of tea varieties.</title>
        <authorList>
            <person name="Zhang W."/>
            <person name="Zhang Y."/>
            <person name="Qiu H."/>
            <person name="Guo Y."/>
            <person name="Wan H."/>
            <person name="Zhang X."/>
            <person name="Scossa F."/>
            <person name="Alseekh S."/>
            <person name="Zhang Q."/>
            <person name="Wang P."/>
            <person name="Xu L."/>
            <person name="Schmidt M.H."/>
            <person name="Jia X."/>
            <person name="Li D."/>
            <person name="Zhu A."/>
            <person name="Guo F."/>
            <person name="Chen W."/>
            <person name="Ni D."/>
            <person name="Usadel B."/>
            <person name="Fernie A.R."/>
            <person name="Wen W."/>
        </authorList>
    </citation>
    <scope>NUCLEOTIDE SEQUENCE [LARGE SCALE GENOMIC DNA]</scope>
    <source>
        <strain evidence="2">cv. G240</strain>
    </source>
</reference>
<keyword evidence="2" id="KW-1185">Reference proteome</keyword>
<dbReference type="AlphaFoldDB" id="A0A7J7FZ91"/>
<dbReference type="EMBL" id="JACBKZ010000014">
    <property type="protein sequence ID" value="KAF5933732.1"/>
    <property type="molecule type" value="Genomic_DNA"/>
</dbReference>
<protein>
    <submittedName>
        <fullName evidence="1">Uncharacterized protein</fullName>
    </submittedName>
</protein>
<evidence type="ECO:0000313" key="1">
    <source>
        <dbReference type="EMBL" id="KAF5933732.1"/>
    </source>
</evidence>
<gene>
    <name evidence="1" type="ORF">HYC85_029903</name>
</gene>
<proteinExistence type="predicted"/>
<accession>A0A7J7FZ91</accession>
<comment type="caution">
    <text evidence="1">The sequence shown here is derived from an EMBL/GenBank/DDBJ whole genome shotgun (WGS) entry which is preliminary data.</text>
</comment>
<dbReference type="Proteomes" id="UP000593564">
    <property type="component" value="Unassembled WGS sequence"/>
</dbReference>
<reference evidence="1 2" key="2">
    <citation type="submission" date="2020-07" db="EMBL/GenBank/DDBJ databases">
        <title>Genome assembly of wild tea tree DASZ reveals pedigree and selection history of tea varieties.</title>
        <authorList>
            <person name="Zhang W."/>
        </authorList>
    </citation>
    <scope>NUCLEOTIDE SEQUENCE [LARGE SCALE GENOMIC DNA]</scope>
    <source>
        <strain evidence="2">cv. G240</strain>
        <tissue evidence="1">Leaf</tissue>
    </source>
</reference>
<dbReference type="PANTHER" id="PTHR33240">
    <property type="entry name" value="OS08G0508500 PROTEIN"/>
    <property type="match status" value="1"/>
</dbReference>